<keyword evidence="2" id="KW-0802">TPR repeat</keyword>
<reference evidence="3" key="1">
    <citation type="journal article" date="2014" name="Int. J. Syst. Evol. Microbiol.">
        <title>Complete genome sequence of Corynebacterium casei LMG S-19264T (=DSM 44701T), isolated from a smear-ripened cheese.</title>
        <authorList>
            <consortium name="US DOE Joint Genome Institute (JGI-PGF)"/>
            <person name="Walter F."/>
            <person name="Albersmeier A."/>
            <person name="Kalinowski J."/>
            <person name="Ruckert C."/>
        </authorList>
    </citation>
    <scope>NUCLEOTIDE SEQUENCE</scope>
    <source>
        <strain evidence="3">KCTC 42651</strain>
    </source>
</reference>
<dbReference type="InterPro" id="IPR019734">
    <property type="entry name" value="TPR_rpt"/>
</dbReference>
<dbReference type="InterPro" id="IPR026634">
    <property type="entry name" value="TPST-like"/>
</dbReference>
<dbReference type="SUPFAM" id="SSF52540">
    <property type="entry name" value="P-loop containing nucleoside triphosphate hydrolases"/>
    <property type="match status" value="1"/>
</dbReference>
<keyword evidence="4" id="KW-1185">Reference proteome</keyword>
<dbReference type="Pfam" id="PF14559">
    <property type="entry name" value="TPR_19"/>
    <property type="match status" value="2"/>
</dbReference>
<dbReference type="GO" id="GO:0008476">
    <property type="term" value="F:protein-tyrosine sulfotransferase activity"/>
    <property type="evidence" value="ECO:0007669"/>
    <property type="project" value="InterPro"/>
</dbReference>
<dbReference type="EMBL" id="BMZS01000001">
    <property type="protein sequence ID" value="GHD39623.1"/>
    <property type="molecule type" value="Genomic_DNA"/>
</dbReference>
<gene>
    <name evidence="3" type="ORF">GCM10017083_01670</name>
</gene>
<dbReference type="PANTHER" id="PTHR12788:SF10">
    <property type="entry name" value="PROTEIN-TYROSINE SULFOTRANSFERASE"/>
    <property type="match status" value="1"/>
</dbReference>
<dbReference type="InterPro" id="IPR011990">
    <property type="entry name" value="TPR-like_helical_dom_sf"/>
</dbReference>
<protein>
    <submittedName>
        <fullName evidence="3">Sulfotransferase</fullName>
    </submittedName>
</protein>
<dbReference type="Pfam" id="PF13469">
    <property type="entry name" value="Sulfotransfer_3"/>
    <property type="match status" value="1"/>
</dbReference>
<dbReference type="Proteomes" id="UP000630353">
    <property type="component" value="Unassembled WGS sequence"/>
</dbReference>
<accession>A0A918XMT3</accession>
<comment type="caution">
    <text evidence="3">The sequence shown here is derived from an EMBL/GenBank/DDBJ whole genome shotgun (WGS) entry which is preliminary data.</text>
</comment>
<reference evidence="3" key="2">
    <citation type="submission" date="2020-09" db="EMBL/GenBank/DDBJ databases">
        <authorList>
            <person name="Sun Q."/>
            <person name="Kim S."/>
        </authorList>
    </citation>
    <scope>NUCLEOTIDE SEQUENCE</scope>
    <source>
        <strain evidence="3">KCTC 42651</strain>
    </source>
</reference>
<keyword evidence="1" id="KW-0808">Transferase</keyword>
<dbReference type="Gene3D" id="1.25.40.10">
    <property type="entry name" value="Tetratricopeptide repeat domain"/>
    <property type="match status" value="1"/>
</dbReference>
<dbReference type="RefSeq" id="WP_189987007.1">
    <property type="nucleotide sequence ID" value="NZ_BMZS01000001.1"/>
</dbReference>
<dbReference type="Gene3D" id="3.40.50.300">
    <property type="entry name" value="P-loop containing nucleotide triphosphate hydrolases"/>
    <property type="match status" value="1"/>
</dbReference>
<name>A0A918XMT3_9PROT</name>
<proteinExistence type="predicted"/>
<evidence type="ECO:0000256" key="2">
    <source>
        <dbReference type="PROSITE-ProRule" id="PRU00339"/>
    </source>
</evidence>
<dbReference type="PROSITE" id="PS50005">
    <property type="entry name" value="TPR"/>
    <property type="match status" value="1"/>
</dbReference>
<dbReference type="InterPro" id="IPR027417">
    <property type="entry name" value="P-loop_NTPase"/>
</dbReference>
<dbReference type="SUPFAM" id="SSF48452">
    <property type="entry name" value="TPR-like"/>
    <property type="match status" value="1"/>
</dbReference>
<dbReference type="AlphaFoldDB" id="A0A918XMT3"/>
<evidence type="ECO:0000313" key="4">
    <source>
        <dbReference type="Proteomes" id="UP000630353"/>
    </source>
</evidence>
<feature type="repeat" description="TPR" evidence="2">
    <location>
        <begin position="142"/>
        <end position="175"/>
    </location>
</feature>
<organism evidence="3 4">
    <name type="scientific">Thalassobaculum fulvum</name>
    <dbReference type="NCBI Taxonomy" id="1633335"/>
    <lineage>
        <taxon>Bacteria</taxon>
        <taxon>Pseudomonadati</taxon>
        <taxon>Pseudomonadota</taxon>
        <taxon>Alphaproteobacteria</taxon>
        <taxon>Rhodospirillales</taxon>
        <taxon>Thalassobaculaceae</taxon>
        <taxon>Thalassobaculum</taxon>
    </lineage>
</organism>
<evidence type="ECO:0000256" key="1">
    <source>
        <dbReference type="ARBA" id="ARBA00022679"/>
    </source>
</evidence>
<dbReference type="SMART" id="SM00028">
    <property type="entry name" value="TPR"/>
    <property type="match status" value="4"/>
</dbReference>
<dbReference type="PANTHER" id="PTHR12788">
    <property type="entry name" value="PROTEIN-TYROSINE SULFOTRANSFERASE 2"/>
    <property type="match status" value="1"/>
</dbReference>
<evidence type="ECO:0000313" key="3">
    <source>
        <dbReference type="EMBL" id="GHD39623.1"/>
    </source>
</evidence>
<sequence>MASRLSPTLRARIDRAVAAGDPTAARPHYRALASAADVPPGLLYRLAMLEARAGETATAVRLLEAARRKAPRDPDLLANLGQLRLGLGDAAGALECLDTLAEPARSHPAIARLRGDALCELGRHEEAADAYRSGLAKTPRDAAMHANLGAACRAAGRWQEAARHLETALALAPSVEARINLAGLLVDLDQSDRAIAVLGEGIAGAPATAAFHRQLAAAARAEGDAGLAGRAARRAAVLGPGDGSAATAVAELADNRADLAVAERWIRRALAAGPGHTPAVQLAVRLARRRRRPDEALAVADRWLARETAPARRYPVLFERAQALEAAGRARDAFAAFVEANAAQRSTAPPYLDPEHAHRQIEALGRLYAAGRPAVPAAGAEEDGPTPLFLVGFPRSGTTLLDQVLDAHPDVSVVEERPLVAGLIARFTVSGRRYPEALAELAAAERRDMRRWYRDRMARFLPAAPTRYMVDKMPLNLVHAGLIRAVFPEARFLLALRHPCDVVLSCFMQSFQLNTWMASFTSLEAAARLYRATLGVWEGYAAAFDPPRLAVRYEDLVADLPGQAARILDFLELPWDDAVTRFHEHARQRGVLATPSAAQVTQPIYRTALDRWRRYDFAMEPIARMLAEEIRRYGYDQQEDEA</sequence>